<name>A0A381T448_9ZZZZ</name>
<evidence type="ECO:0000313" key="2">
    <source>
        <dbReference type="EMBL" id="SVA10990.1"/>
    </source>
</evidence>
<organism evidence="2">
    <name type="scientific">marine metagenome</name>
    <dbReference type="NCBI Taxonomy" id="408172"/>
    <lineage>
        <taxon>unclassified sequences</taxon>
        <taxon>metagenomes</taxon>
        <taxon>ecological metagenomes</taxon>
    </lineage>
</organism>
<proteinExistence type="predicted"/>
<keyword evidence="1" id="KW-0472">Membrane</keyword>
<feature type="transmembrane region" description="Helical" evidence="1">
    <location>
        <begin position="44"/>
        <end position="66"/>
    </location>
</feature>
<dbReference type="AlphaFoldDB" id="A0A381T448"/>
<reference evidence="2" key="1">
    <citation type="submission" date="2018-05" db="EMBL/GenBank/DDBJ databases">
        <authorList>
            <person name="Lanie J.A."/>
            <person name="Ng W.-L."/>
            <person name="Kazmierczak K.M."/>
            <person name="Andrzejewski T.M."/>
            <person name="Davidsen T.M."/>
            <person name="Wayne K.J."/>
            <person name="Tettelin H."/>
            <person name="Glass J.I."/>
            <person name="Rusch D."/>
            <person name="Podicherti R."/>
            <person name="Tsui H.-C.T."/>
            <person name="Winkler M.E."/>
        </authorList>
    </citation>
    <scope>NUCLEOTIDE SEQUENCE</scope>
</reference>
<evidence type="ECO:0000256" key="1">
    <source>
        <dbReference type="SAM" id="Phobius"/>
    </source>
</evidence>
<keyword evidence="1" id="KW-0812">Transmembrane</keyword>
<dbReference type="EMBL" id="UINC01004000">
    <property type="protein sequence ID" value="SVA10990.1"/>
    <property type="molecule type" value="Genomic_DNA"/>
</dbReference>
<sequence>VNQDRTVSIVILLVAIIMIIWWVVSISTDSAGLISLTDISLKDIVVWGNNNTDLLIIIYIFLCLQAAGLSEFKQGQDYLVVALISLIFTPIGLLFIKNEKENESE</sequence>
<feature type="transmembrane region" description="Helical" evidence="1">
    <location>
        <begin position="78"/>
        <end position="96"/>
    </location>
</feature>
<keyword evidence="1" id="KW-1133">Transmembrane helix</keyword>
<feature type="non-terminal residue" evidence="2">
    <location>
        <position position="1"/>
    </location>
</feature>
<feature type="transmembrane region" description="Helical" evidence="1">
    <location>
        <begin position="7"/>
        <end position="24"/>
    </location>
</feature>
<protein>
    <submittedName>
        <fullName evidence="2">Uncharacterized protein</fullName>
    </submittedName>
</protein>
<gene>
    <name evidence="2" type="ORF">METZ01_LOCUS63844</name>
</gene>
<accession>A0A381T448</accession>